<name>A0A3S9WCX5_9MICO</name>
<dbReference type="PANTHER" id="PTHR43639:SF1">
    <property type="entry name" value="SHORT-CHAIN DEHYDROGENASE_REDUCTASE FAMILY PROTEIN"/>
    <property type="match status" value="1"/>
</dbReference>
<reference evidence="3 4" key="1">
    <citation type="submission" date="2018-08" db="EMBL/GenBank/DDBJ databases">
        <title>Microbacterium lemovicicum sp. nov., a bacterium isolated from a natural uranium-rich soil.</title>
        <authorList>
            <person name="ORTET P."/>
        </authorList>
    </citation>
    <scope>NUCLEOTIDE SEQUENCE [LARGE SCALE GENOMIC DNA]</scope>
    <source>
        <strain evidence="3 4">Viu22</strain>
    </source>
</reference>
<dbReference type="AlphaFoldDB" id="A0A3S9WCX5"/>
<evidence type="ECO:0000256" key="2">
    <source>
        <dbReference type="ARBA" id="ARBA00023002"/>
    </source>
</evidence>
<dbReference type="GO" id="GO:0004316">
    <property type="term" value="F:3-oxoacyl-[acyl-carrier-protein] reductase (NADPH) activity"/>
    <property type="evidence" value="ECO:0007669"/>
    <property type="project" value="UniProtKB-EC"/>
</dbReference>
<dbReference type="PRINTS" id="PR00080">
    <property type="entry name" value="SDRFAMILY"/>
</dbReference>
<dbReference type="PRINTS" id="PR00081">
    <property type="entry name" value="GDHRDH"/>
</dbReference>
<keyword evidence="2 3" id="KW-0560">Oxidoreductase</keyword>
<dbReference type="RefSeq" id="WP_127096351.1">
    <property type="nucleotide sequence ID" value="NZ_CP031423.1"/>
</dbReference>
<evidence type="ECO:0000313" key="3">
    <source>
        <dbReference type="EMBL" id="AZS37847.1"/>
    </source>
</evidence>
<gene>
    <name evidence="3" type="primary">fabG_4</name>
    <name evidence="3" type="ORF">CVS47_02494</name>
</gene>
<keyword evidence="4" id="KW-1185">Reference proteome</keyword>
<dbReference type="KEGG" id="mlv:CVS47_02494"/>
<dbReference type="Gene3D" id="3.40.50.720">
    <property type="entry name" value="NAD(P)-binding Rossmann-like Domain"/>
    <property type="match status" value="1"/>
</dbReference>
<dbReference type="SUPFAM" id="SSF51735">
    <property type="entry name" value="NAD(P)-binding Rossmann-fold domains"/>
    <property type="match status" value="1"/>
</dbReference>
<dbReference type="PANTHER" id="PTHR43639">
    <property type="entry name" value="OXIDOREDUCTASE, SHORT-CHAIN DEHYDROGENASE/REDUCTASE FAMILY (AFU_ORTHOLOGUE AFUA_5G02870)"/>
    <property type="match status" value="1"/>
</dbReference>
<dbReference type="OrthoDB" id="9804774at2"/>
<dbReference type="Proteomes" id="UP000276888">
    <property type="component" value="Chromosome"/>
</dbReference>
<accession>A0A3S9WCX5</accession>
<dbReference type="InterPro" id="IPR002347">
    <property type="entry name" value="SDR_fam"/>
</dbReference>
<dbReference type="InterPro" id="IPR036291">
    <property type="entry name" value="NAD(P)-bd_dom_sf"/>
</dbReference>
<dbReference type="Pfam" id="PF13561">
    <property type="entry name" value="adh_short_C2"/>
    <property type="match status" value="1"/>
</dbReference>
<comment type="similarity">
    <text evidence="1">Belongs to the short-chain dehydrogenases/reductases (SDR) family.</text>
</comment>
<evidence type="ECO:0000256" key="1">
    <source>
        <dbReference type="ARBA" id="ARBA00006484"/>
    </source>
</evidence>
<sequence length="254" mass="26632">MTDLADRTILVTGASSGIGLAIVQRLASTGARVIAHANTNPDGARRAVASFPSDRAHVVQADLADPAGAGRLWEQAETWAGRIDVVVLNAAIMPRIELDDTDERWQAVMEQALQVNTLSQLTLIRRALAHFAGHDGGTIVGLSSWVTQRGSGHANLVAYAASKAATAAAIKTIARTHADRNVLAYLIAPGAVDTGMSATASADRGGREEFLRALAMGEMVPPEEIAELVSLLASGRVRHLSGATLDINGASYIR</sequence>
<protein>
    <submittedName>
        <fullName evidence="3">3-oxoacyl-[acyl-carrier-protein] reductase FabG</fullName>
        <ecNumber evidence="3">1.1.1.100</ecNumber>
    </submittedName>
</protein>
<dbReference type="EC" id="1.1.1.100" evidence="3"/>
<proteinExistence type="inferred from homology"/>
<dbReference type="EMBL" id="CP031423">
    <property type="protein sequence ID" value="AZS37847.1"/>
    <property type="molecule type" value="Genomic_DNA"/>
</dbReference>
<evidence type="ECO:0000313" key="4">
    <source>
        <dbReference type="Proteomes" id="UP000276888"/>
    </source>
</evidence>
<organism evidence="3 4">
    <name type="scientific">Microbacterium lemovicicum</name>
    <dbReference type="NCBI Taxonomy" id="1072463"/>
    <lineage>
        <taxon>Bacteria</taxon>
        <taxon>Bacillati</taxon>
        <taxon>Actinomycetota</taxon>
        <taxon>Actinomycetes</taxon>
        <taxon>Micrococcales</taxon>
        <taxon>Microbacteriaceae</taxon>
        <taxon>Microbacterium</taxon>
    </lineage>
</organism>
<dbReference type="CDD" id="cd05233">
    <property type="entry name" value="SDR_c"/>
    <property type="match status" value="1"/>
</dbReference>